<organism evidence="2 3">
    <name type="scientific">Streptomyces longispororuber</name>
    <dbReference type="NCBI Taxonomy" id="68230"/>
    <lineage>
        <taxon>Bacteria</taxon>
        <taxon>Bacillati</taxon>
        <taxon>Actinomycetota</taxon>
        <taxon>Actinomycetes</taxon>
        <taxon>Kitasatosporales</taxon>
        <taxon>Streptomycetaceae</taxon>
        <taxon>Streptomyces</taxon>
    </lineage>
</organism>
<feature type="transmembrane region" description="Helical" evidence="1">
    <location>
        <begin position="47"/>
        <end position="72"/>
    </location>
</feature>
<evidence type="ECO:0000313" key="2">
    <source>
        <dbReference type="EMBL" id="GHE62061.1"/>
    </source>
</evidence>
<dbReference type="AlphaFoldDB" id="A0A918ZNM1"/>
<sequence length="104" mass="10392">MHATGPPDSMAPHIPADDYRRAQATGQPIVIIRTATAPAPRRPARAYLLPIAVAGAAAIGLLGVVAAFLALLDAAAHTAIAIGGAAGPLGIGGITFKLTRPKAK</sequence>
<accession>A0A918ZNM1</accession>
<reference evidence="2" key="1">
    <citation type="journal article" date="2014" name="Int. J. Syst. Evol. Microbiol.">
        <title>Complete genome sequence of Corynebacterium casei LMG S-19264T (=DSM 44701T), isolated from a smear-ripened cheese.</title>
        <authorList>
            <consortium name="US DOE Joint Genome Institute (JGI-PGF)"/>
            <person name="Walter F."/>
            <person name="Albersmeier A."/>
            <person name="Kalinowski J."/>
            <person name="Ruckert C."/>
        </authorList>
    </citation>
    <scope>NUCLEOTIDE SEQUENCE</scope>
    <source>
        <strain evidence="2">JCM 4784</strain>
    </source>
</reference>
<keyword evidence="1" id="KW-0812">Transmembrane</keyword>
<keyword evidence="3" id="KW-1185">Reference proteome</keyword>
<keyword evidence="1" id="KW-0472">Membrane</keyword>
<gene>
    <name evidence="2" type="ORF">GCM10018785_33860</name>
</gene>
<name>A0A918ZNM1_9ACTN</name>
<comment type="caution">
    <text evidence="2">The sequence shown here is derived from an EMBL/GenBank/DDBJ whole genome shotgun (WGS) entry which is preliminary data.</text>
</comment>
<reference evidence="2" key="2">
    <citation type="submission" date="2020-09" db="EMBL/GenBank/DDBJ databases">
        <authorList>
            <person name="Sun Q."/>
            <person name="Ohkuma M."/>
        </authorList>
    </citation>
    <scope>NUCLEOTIDE SEQUENCE</scope>
    <source>
        <strain evidence="2">JCM 4784</strain>
    </source>
</reference>
<dbReference type="EMBL" id="BNBT01000045">
    <property type="protein sequence ID" value="GHE62061.1"/>
    <property type="molecule type" value="Genomic_DNA"/>
</dbReference>
<evidence type="ECO:0000256" key="1">
    <source>
        <dbReference type="SAM" id="Phobius"/>
    </source>
</evidence>
<keyword evidence="1" id="KW-1133">Transmembrane helix</keyword>
<dbReference type="Proteomes" id="UP000608024">
    <property type="component" value="Unassembled WGS sequence"/>
</dbReference>
<proteinExistence type="predicted"/>
<dbReference type="RefSeq" id="WP_190136780.1">
    <property type="nucleotide sequence ID" value="NZ_BNBT01000045.1"/>
</dbReference>
<feature type="transmembrane region" description="Helical" evidence="1">
    <location>
        <begin position="78"/>
        <end position="98"/>
    </location>
</feature>
<evidence type="ECO:0000313" key="3">
    <source>
        <dbReference type="Proteomes" id="UP000608024"/>
    </source>
</evidence>
<protein>
    <submittedName>
        <fullName evidence="2">Uncharacterized protein</fullName>
    </submittedName>
</protein>